<organism evidence="2 3">
    <name type="scientific">Coemansia biformis</name>
    <dbReference type="NCBI Taxonomy" id="1286918"/>
    <lineage>
        <taxon>Eukaryota</taxon>
        <taxon>Fungi</taxon>
        <taxon>Fungi incertae sedis</taxon>
        <taxon>Zoopagomycota</taxon>
        <taxon>Kickxellomycotina</taxon>
        <taxon>Kickxellomycetes</taxon>
        <taxon>Kickxellales</taxon>
        <taxon>Kickxellaceae</taxon>
        <taxon>Coemansia</taxon>
    </lineage>
</organism>
<dbReference type="AlphaFoldDB" id="A0A9W8CZC7"/>
<accession>A0A9W8CZC7</accession>
<protein>
    <recommendedName>
        <fullName evidence="1">Fungal-type protein kinase domain-containing protein</fullName>
    </recommendedName>
</protein>
<reference evidence="2" key="1">
    <citation type="submission" date="2022-07" db="EMBL/GenBank/DDBJ databases">
        <title>Phylogenomic reconstructions and comparative analyses of Kickxellomycotina fungi.</title>
        <authorList>
            <person name="Reynolds N.K."/>
            <person name="Stajich J.E."/>
            <person name="Barry K."/>
            <person name="Grigoriev I.V."/>
            <person name="Crous P."/>
            <person name="Smith M.E."/>
        </authorList>
    </citation>
    <scope>NUCLEOTIDE SEQUENCE</scope>
    <source>
        <strain evidence="2">BCRC 34381</strain>
    </source>
</reference>
<evidence type="ECO:0000259" key="1">
    <source>
        <dbReference type="Pfam" id="PF17667"/>
    </source>
</evidence>
<dbReference type="InterPro" id="IPR040976">
    <property type="entry name" value="Pkinase_fungal"/>
</dbReference>
<dbReference type="OrthoDB" id="5599967at2759"/>
<proteinExistence type="predicted"/>
<gene>
    <name evidence="2" type="ORF">LPJ61_002242</name>
</gene>
<feature type="domain" description="Fungal-type protein kinase" evidence="1">
    <location>
        <begin position="88"/>
        <end position="174"/>
    </location>
</feature>
<name>A0A9W8CZC7_9FUNG</name>
<keyword evidence="3" id="KW-1185">Reference proteome</keyword>
<evidence type="ECO:0000313" key="2">
    <source>
        <dbReference type="EMBL" id="KAJ1732033.1"/>
    </source>
</evidence>
<evidence type="ECO:0000313" key="3">
    <source>
        <dbReference type="Proteomes" id="UP001143981"/>
    </source>
</evidence>
<comment type="caution">
    <text evidence="2">The sequence shown here is derived from an EMBL/GenBank/DDBJ whole genome shotgun (WGS) entry which is preliminary data.</text>
</comment>
<dbReference type="Proteomes" id="UP001143981">
    <property type="component" value="Unassembled WGS sequence"/>
</dbReference>
<dbReference type="EMBL" id="JANBOI010000265">
    <property type="protein sequence ID" value="KAJ1732033.1"/>
    <property type="molecule type" value="Genomic_DNA"/>
</dbReference>
<sequence length="180" mass="20193">MVVRDCEMLNVDKFRGWLEGKLRGEPEKHIYRPFANFIQYVACWAEASMGASGTNAAAGRIQPWWALLACSLDLQPTGSDKPIQLNAILVAQPDTMTADSLDHANYQDTLALVEIKPTKNQLDQAYEQLLRYLWQVYATQHNHSFAWGFTLCDRGLRVVLFTNDHAVASDNMDLGMTGAT</sequence>
<dbReference type="Pfam" id="PF17667">
    <property type="entry name" value="Pkinase_fungal"/>
    <property type="match status" value="1"/>
</dbReference>